<reference evidence="2" key="1">
    <citation type="journal article" date="2022" name="Int. J. Syst. Evol. Microbiol.">
        <title>Pseudomonas aegrilactucae sp. nov. and Pseudomonas morbosilactucae sp. nov., pathogens causing bacterial rot of lettuce in Japan.</title>
        <authorList>
            <person name="Sawada H."/>
            <person name="Fujikawa T."/>
            <person name="Satou M."/>
        </authorList>
    </citation>
    <scope>NUCLEOTIDE SEQUENCE</scope>
    <source>
        <strain evidence="2">0166_1</strain>
    </source>
</reference>
<evidence type="ECO:0000259" key="1">
    <source>
        <dbReference type="Pfam" id="PF00296"/>
    </source>
</evidence>
<dbReference type="InterPro" id="IPR011251">
    <property type="entry name" value="Luciferase-like_dom"/>
</dbReference>
<dbReference type="Proteomes" id="UP001162834">
    <property type="component" value="Chromosome"/>
</dbReference>
<dbReference type="InterPro" id="IPR036661">
    <property type="entry name" value="Luciferase-like_sf"/>
</dbReference>
<dbReference type="AlphaFoldDB" id="A0A9E6XUS4"/>
<feature type="domain" description="Luciferase-like" evidence="1">
    <location>
        <begin position="19"/>
        <end position="373"/>
    </location>
</feature>
<dbReference type="GO" id="GO:0016705">
    <property type="term" value="F:oxidoreductase activity, acting on paired donors, with incorporation or reduction of molecular oxygen"/>
    <property type="evidence" value="ECO:0007669"/>
    <property type="project" value="InterPro"/>
</dbReference>
<dbReference type="EMBL" id="CP087164">
    <property type="protein sequence ID" value="UGS34803.1"/>
    <property type="molecule type" value="Genomic_DNA"/>
</dbReference>
<dbReference type="PANTHER" id="PTHR30137:SF6">
    <property type="entry name" value="LUCIFERASE-LIKE MONOOXYGENASE"/>
    <property type="match status" value="1"/>
</dbReference>
<dbReference type="PANTHER" id="PTHR30137">
    <property type="entry name" value="LUCIFERASE-LIKE MONOOXYGENASE"/>
    <property type="match status" value="1"/>
</dbReference>
<dbReference type="SUPFAM" id="SSF51679">
    <property type="entry name" value="Bacterial luciferase-like"/>
    <property type="match status" value="1"/>
</dbReference>
<protein>
    <recommendedName>
        <fullName evidence="1">Luciferase-like domain-containing protein</fullName>
    </recommendedName>
</protein>
<gene>
    <name evidence="2" type="ORF">DSM104329_01185</name>
</gene>
<dbReference type="Gene3D" id="3.20.20.30">
    <property type="entry name" value="Luciferase-like domain"/>
    <property type="match status" value="1"/>
</dbReference>
<keyword evidence="3" id="KW-1185">Reference proteome</keyword>
<sequence length="413" mass="46973">MKVTVFAMPTVPATSDERVALRPVGRNPERYQMMVQELRGLAQLADDYGITAFATTEHHFHTEGGEGNPNPLLMFSHLAGLTKRITFIPLSVVLSAQDPLRVAEDVALFDHLYPGRIAVGFARGYQKRWIQVLTQGRGAAAWEPTDNGDARNRAIFNDHLAVVLKAWDNDVFDYRGEHYQVPFPYDEGVRGWAAPDWTRRYGADGEIDDEGVIRKIGTVPPMYTCRRPELFMPFGISQETLRTAVEHDMTLMLAEGRPEKFGELCEFYRTETERLGKPRRLGAKIAAVRGVALGDTTEEAFDVATRTMGYEWQQYFSLFGGFTEAFRTPEDAPDRPVMFADEAACTRRLMEVRHALVGTPDEVKFQLDDLHRIHGDGELEWLVWNFFSQGILPPDAWKKQLELFVEKVWPAFR</sequence>
<dbReference type="RefSeq" id="WP_259314468.1">
    <property type="nucleotide sequence ID" value="NZ_CP087164.1"/>
</dbReference>
<dbReference type="GO" id="GO:0005829">
    <property type="term" value="C:cytosol"/>
    <property type="evidence" value="ECO:0007669"/>
    <property type="project" value="TreeGrafter"/>
</dbReference>
<organism evidence="2 3">
    <name type="scientific">Capillimicrobium parvum</name>
    <dbReference type="NCBI Taxonomy" id="2884022"/>
    <lineage>
        <taxon>Bacteria</taxon>
        <taxon>Bacillati</taxon>
        <taxon>Actinomycetota</taxon>
        <taxon>Thermoleophilia</taxon>
        <taxon>Solirubrobacterales</taxon>
        <taxon>Capillimicrobiaceae</taxon>
        <taxon>Capillimicrobium</taxon>
    </lineage>
</organism>
<evidence type="ECO:0000313" key="3">
    <source>
        <dbReference type="Proteomes" id="UP001162834"/>
    </source>
</evidence>
<dbReference type="KEGG" id="sbae:DSM104329_01185"/>
<name>A0A9E6XUS4_9ACTN</name>
<dbReference type="Pfam" id="PF00296">
    <property type="entry name" value="Bac_luciferase"/>
    <property type="match status" value="1"/>
</dbReference>
<evidence type="ECO:0000313" key="2">
    <source>
        <dbReference type="EMBL" id="UGS34803.1"/>
    </source>
</evidence>
<dbReference type="InterPro" id="IPR050766">
    <property type="entry name" value="Bact_Lucif_Oxidored"/>
</dbReference>
<proteinExistence type="predicted"/>
<accession>A0A9E6XUS4</accession>